<name>M3IME3_CANMX</name>
<dbReference type="eggNOG" id="KOG0803">
    <property type="taxonomic scope" value="Eukaryota"/>
</dbReference>
<dbReference type="GO" id="GO:1990112">
    <property type="term" value="C:RQC complex"/>
    <property type="evidence" value="ECO:0007669"/>
    <property type="project" value="UniProtKB-UniRule"/>
</dbReference>
<evidence type="ECO:0000256" key="9">
    <source>
        <dbReference type="ARBA" id="ARBA00022723"/>
    </source>
</evidence>
<gene>
    <name evidence="18" type="ORF">G210_2059</name>
</gene>
<evidence type="ECO:0000256" key="15">
    <source>
        <dbReference type="PROSITE-ProRule" id="PRU00175"/>
    </source>
</evidence>
<dbReference type="InterPro" id="IPR054477">
    <property type="entry name" value="LTN1_E3_ligase_6th"/>
</dbReference>
<evidence type="ECO:0000259" key="17">
    <source>
        <dbReference type="PROSITE" id="PS50089"/>
    </source>
</evidence>
<dbReference type="GO" id="GO:0061630">
    <property type="term" value="F:ubiquitin protein ligase activity"/>
    <property type="evidence" value="ECO:0007669"/>
    <property type="project" value="UniProtKB-UniRule"/>
</dbReference>
<dbReference type="Pfam" id="PF22999">
    <property type="entry name" value="LTN1_E3_ligase_6th"/>
    <property type="match status" value="1"/>
</dbReference>
<dbReference type="GO" id="GO:0016567">
    <property type="term" value="P:protein ubiquitination"/>
    <property type="evidence" value="ECO:0007669"/>
    <property type="project" value="UniProtKB-UniPathway"/>
</dbReference>
<evidence type="ECO:0000313" key="18">
    <source>
        <dbReference type="EMBL" id="EMG47546.1"/>
    </source>
</evidence>
<evidence type="ECO:0000256" key="2">
    <source>
        <dbReference type="ARBA" id="ARBA00004514"/>
    </source>
</evidence>
<comment type="pathway">
    <text evidence="3 16">Protein modification; protein ubiquitination.</text>
</comment>
<dbReference type="SMART" id="SM00744">
    <property type="entry name" value="RINGv"/>
    <property type="match status" value="1"/>
</dbReference>
<evidence type="ECO:0000256" key="5">
    <source>
        <dbReference type="ARBA" id="ARBA00012483"/>
    </source>
</evidence>
<dbReference type="Pfam" id="PF23009">
    <property type="entry name" value="UBC_like"/>
    <property type="match status" value="1"/>
</dbReference>
<accession>M3IME3</accession>
<keyword evidence="9 16" id="KW-0479">Metal-binding</keyword>
<feature type="domain" description="RING-type" evidence="17">
    <location>
        <begin position="1351"/>
        <end position="1397"/>
    </location>
</feature>
<evidence type="ECO:0000256" key="13">
    <source>
        <dbReference type="ARBA" id="ARBA00022833"/>
    </source>
</evidence>
<dbReference type="InterPro" id="IPR039804">
    <property type="entry name" value="RING-CH-C4HC3_LTN1"/>
</dbReference>
<dbReference type="Pfam" id="PF22958">
    <property type="entry name" value="Ltn1_1st"/>
    <property type="match status" value="1"/>
</dbReference>
<dbReference type="GO" id="GO:0008270">
    <property type="term" value="F:zinc ion binding"/>
    <property type="evidence" value="ECO:0007669"/>
    <property type="project" value="UniProtKB-KW"/>
</dbReference>
<dbReference type="UniPathway" id="UPA00143"/>
<comment type="subunit">
    <text evidence="16">Component of the ribosome quality control complex (RQC).</text>
</comment>
<keyword evidence="8 16" id="KW-0808">Transferase</keyword>
<evidence type="ECO:0000256" key="10">
    <source>
        <dbReference type="ARBA" id="ARBA00022737"/>
    </source>
</evidence>
<keyword evidence="13 16" id="KW-0862">Zinc</keyword>
<reference evidence="18 19" key="1">
    <citation type="submission" date="2013-02" db="EMBL/GenBank/DDBJ databases">
        <title>Genome sequence of Candida maltosa Xu316, a potential industrial strain for xylitol and ethanol production.</title>
        <authorList>
            <person name="Yu J."/>
            <person name="Wang Q."/>
            <person name="Geng X."/>
            <person name="Bao W."/>
            <person name="He P."/>
            <person name="Cai J."/>
        </authorList>
    </citation>
    <scope>NUCLEOTIDE SEQUENCE [LARGE SCALE GENOMIC DNA]</scope>
    <source>
        <strain evidence="19">Xu316</strain>
    </source>
</reference>
<keyword evidence="11 15" id="KW-0863">Zinc-finger</keyword>
<dbReference type="CDD" id="cd16491">
    <property type="entry name" value="RING-CH-C4HC3_LTN1"/>
    <property type="match status" value="1"/>
</dbReference>
<evidence type="ECO:0000256" key="12">
    <source>
        <dbReference type="ARBA" id="ARBA00022786"/>
    </source>
</evidence>
<dbReference type="FunFam" id="3.30.40.10:FF:000038">
    <property type="entry name" value="E3 ubiquitin-protein ligase listerin"/>
    <property type="match status" value="1"/>
</dbReference>
<feature type="non-terminal residue" evidence="18">
    <location>
        <position position="1"/>
    </location>
</feature>
<dbReference type="PROSITE" id="PS50089">
    <property type="entry name" value="ZF_RING_2"/>
    <property type="match status" value="1"/>
</dbReference>
<evidence type="ECO:0000256" key="11">
    <source>
        <dbReference type="ARBA" id="ARBA00022771"/>
    </source>
</evidence>
<keyword evidence="7" id="KW-0963">Cytoplasm</keyword>
<keyword evidence="10" id="KW-0677">Repeat</keyword>
<evidence type="ECO:0000313" key="19">
    <source>
        <dbReference type="Proteomes" id="UP000011777"/>
    </source>
</evidence>
<dbReference type="STRING" id="1245528.M3IME3"/>
<comment type="function">
    <text evidence="14">E3 ubiquitin-protein ligase component of the ribosome quality control complex (RQC), a ribosome-associated complex that mediates ubiquitination and extraction of incompletely synthesized nascent chains for proteasomal degradation. Mediates ubiquitination of proteins derived from mRNAs lacking stop codons (non-stop proteins) and other translation arrest products induced by poly-lysine sequences and tandem rare codons. Ubiquitination leads to CDC48 recruitment for extraction and degradation of the incomplete translation product. May indirectly play a role in chromatin function and transcription.</text>
</comment>
<sequence length="1404" mass="162138">KTMLFTGELGYDGFSVSVNYITALPNIASIQNPDIIVSFKSLSKKDPKTKEKALQELLSLSTIDEATIEAWIQIYPKLALDNSRNVRQMSHQVQGLFLKIVGGKAFSKYLKSSLPIWLMGTYDTDKSVCSVARNTLLESFQGDSSKVEKVWVLFHEQIINLIGTIVNIESAETLSDKRYTSESEMIVKYDRALIACIHMLMKMPEEQTILEQESLWDHLSTSLKEETMDLGLFKALLLLLDSLSNDAMGKLYKMISKKVFKIKLKPNKVSGSIVYSSVIVLFWQIISKFTSYGIDHNLKKNFWEFGGNKASTRFYEYLKIGPCNSDPLYYTSVIKVFKDLQELNLVVDFSNVEEYKFIDELLLKQYNSSVGKLKAAALDCILKISQMFEENHGFDELLYHVVKTLPRLNNDILVVLSQNKNDTMIEGFKNVNERLMAKLDIKFVQNYFEVLVFLHLQSFMEDIVKDSIANLDEDEGNIASSFAVIKWYLHYEKKPINEVVEFLSILPSFIEEDHIDPVIELFNIAMKQNLIDDVAETINDFYLKLSMVKPGKIPFFLQSLDIKIDAQKFPEIYEYLVGLSKKNVENVDMIVRLTQNKDILMHLVQSPTNDEEIIRVINKYNLLPIIVDENISQILHIAWSSLDIALLTQLKNFESLYLSSMVDYLKSIFIDSDLSKLIDFISQGPLPMDIFEHELENSRVDIYSVAISNPLESAVYLTGFESGKLNDFVPIIGKVLSQIDEEHHVTLIARECISDYLLVKETPAEEVLNILMNLDKKIIACYEKYSLKELVSEDGPLKYFNQLSEDNDFYAARVIKRLIENASEVESLSTFESLEINYNKLMKFPIKFIATISGFGKFLGSKNLDRIKNYVFSEILSVKKDDEILTEGLKWISLCLPFFNTDFDADVFPVHKLTLVLNLIDEWLNSSVAYDDKFIDMRVQLTRFMGYIHQKQLTIPDNFQDLALKLLENNMEISQLEPQRLDLLYYTLKFYLKIGNGHFEQELLELLLTYNCNKQNQACSLVESELQRTLQQTNIGIKTLQSKKDSIFRLFAESKSTSTQRICAWFLQKIISTEQPEFVVEYQLSKDDSLQAKIPQILMGIISKDDGNHAKYFWSWYLIFEFFEDVTLRIKTDYVNQLLENKELFILFDYIFEVLDFDDKFISGLIVDSDNVIPNYDLIETGKREILEDELKYLVVNIYYKCLQHCGSQVQLWFKEIRDRQFKNKVEKFTVKYVSSLLISKILNQVSDQKTKIEGKEENMNIKVNQVTNEIRTTYVIDDQKMEMMIKIPHNYPLDNVSVEGPLRLGVKENQWKAWLLASQRVISLTNGSIIESIELFCKNVNLHFSGFEDCAICYSILHQDLSLPSKTCPTCSNKFHAACLYKWFKSSGSSTCPLCRSAFNFRK</sequence>
<evidence type="ECO:0000256" key="14">
    <source>
        <dbReference type="ARBA" id="ARBA00055150"/>
    </source>
</evidence>
<keyword evidence="19" id="KW-1185">Reference proteome</keyword>
<dbReference type="GO" id="GO:0072344">
    <property type="term" value="P:rescue of stalled ribosome"/>
    <property type="evidence" value="ECO:0007669"/>
    <property type="project" value="UniProtKB-UniRule"/>
</dbReference>
<protein>
    <recommendedName>
        <fullName evidence="6 16">E3 ubiquitin-protein ligase listerin</fullName>
        <ecNumber evidence="5 16">2.3.2.27</ecNumber>
    </recommendedName>
    <alternativeName>
        <fullName evidence="16">RING-type E3 ubiquitin transferase listerin</fullName>
    </alternativeName>
</protein>
<dbReference type="HOGENOM" id="CLU_000471_0_0_1"/>
<dbReference type="InterPro" id="IPR054476">
    <property type="entry name" value="Ltn1_N"/>
</dbReference>
<comment type="caution">
    <text evidence="18">The sequence shown here is derived from an EMBL/GenBank/DDBJ whole genome shotgun (WGS) entry which is preliminary data.</text>
</comment>
<dbReference type="InterPro" id="IPR054478">
    <property type="entry name" value="LTN1_UBC"/>
</dbReference>
<evidence type="ECO:0000256" key="16">
    <source>
        <dbReference type="RuleBase" id="RU367090"/>
    </source>
</evidence>
<organism evidence="18 19">
    <name type="scientific">Candida maltosa (strain Xu316)</name>
    <name type="common">Yeast</name>
    <dbReference type="NCBI Taxonomy" id="1245528"/>
    <lineage>
        <taxon>Eukaryota</taxon>
        <taxon>Fungi</taxon>
        <taxon>Dikarya</taxon>
        <taxon>Ascomycota</taxon>
        <taxon>Saccharomycotina</taxon>
        <taxon>Pichiomycetes</taxon>
        <taxon>Debaryomycetaceae</taxon>
        <taxon>Candida/Lodderomyces clade</taxon>
        <taxon>Candida</taxon>
    </lineage>
</organism>
<dbReference type="GO" id="GO:0005829">
    <property type="term" value="C:cytosol"/>
    <property type="evidence" value="ECO:0007669"/>
    <property type="project" value="UniProtKB-SubCell"/>
</dbReference>
<dbReference type="InterPro" id="IPR013083">
    <property type="entry name" value="Znf_RING/FYVE/PHD"/>
</dbReference>
<dbReference type="EC" id="2.3.2.27" evidence="5 16"/>
<dbReference type="InterPro" id="IPR011016">
    <property type="entry name" value="Znf_RING-CH"/>
</dbReference>
<dbReference type="PANTHER" id="PTHR12389:SF0">
    <property type="entry name" value="E3 UBIQUITIN-PROTEIN LIGASE LISTERIN"/>
    <property type="match status" value="1"/>
</dbReference>
<dbReference type="Gene3D" id="3.30.40.10">
    <property type="entry name" value="Zinc/RING finger domain, C3HC4 (zinc finger)"/>
    <property type="match status" value="1"/>
</dbReference>
<dbReference type="OMA" id="NRFHGAC"/>
<dbReference type="Pfam" id="PF13639">
    <property type="entry name" value="zf-RING_2"/>
    <property type="match status" value="1"/>
</dbReference>
<evidence type="ECO:0000256" key="7">
    <source>
        <dbReference type="ARBA" id="ARBA00022490"/>
    </source>
</evidence>
<proteinExistence type="inferred from homology"/>
<dbReference type="SMART" id="SM01197">
    <property type="entry name" value="FANCL_C"/>
    <property type="match status" value="1"/>
</dbReference>
<dbReference type="OrthoDB" id="6108at2759"/>
<dbReference type="InterPro" id="IPR039795">
    <property type="entry name" value="LTN1/Rkr1"/>
</dbReference>
<evidence type="ECO:0000256" key="6">
    <source>
        <dbReference type="ARBA" id="ARBA00017157"/>
    </source>
</evidence>
<dbReference type="Proteomes" id="UP000011777">
    <property type="component" value="Unassembled WGS sequence"/>
</dbReference>
<dbReference type="InterPro" id="IPR001841">
    <property type="entry name" value="Znf_RING"/>
</dbReference>
<dbReference type="GO" id="GO:1990116">
    <property type="term" value="P:ribosome-associated ubiquitin-dependent protein catabolic process"/>
    <property type="evidence" value="ECO:0007669"/>
    <property type="project" value="UniProtKB-UniRule"/>
</dbReference>
<dbReference type="GO" id="GO:0043023">
    <property type="term" value="F:ribosomal large subunit binding"/>
    <property type="evidence" value="ECO:0007669"/>
    <property type="project" value="TreeGrafter"/>
</dbReference>
<keyword evidence="12 16" id="KW-0833">Ubl conjugation pathway</keyword>
<comment type="catalytic activity">
    <reaction evidence="1 16">
        <text>S-ubiquitinyl-[E2 ubiquitin-conjugating enzyme]-L-cysteine + [acceptor protein]-L-lysine = [E2 ubiquitin-conjugating enzyme]-L-cysteine + N(6)-ubiquitinyl-[acceptor protein]-L-lysine.</text>
        <dbReference type="EC" id="2.3.2.27"/>
    </reaction>
</comment>
<evidence type="ECO:0000256" key="8">
    <source>
        <dbReference type="ARBA" id="ARBA00022679"/>
    </source>
</evidence>
<evidence type="ECO:0000256" key="1">
    <source>
        <dbReference type="ARBA" id="ARBA00000900"/>
    </source>
</evidence>
<evidence type="ECO:0000256" key="3">
    <source>
        <dbReference type="ARBA" id="ARBA00004906"/>
    </source>
</evidence>
<dbReference type="PANTHER" id="PTHR12389">
    <property type="entry name" value="ZINC FINGER PROTEIN 294"/>
    <property type="match status" value="1"/>
</dbReference>
<evidence type="ECO:0000256" key="4">
    <source>
        <dbReference type="ARBA" id="ARBA00007997"/>
    </source>
</evidence>
<dbReference type="EMBL" id="AOGT01001500">
    <property type="protein sequence ID" value="EMG47546.1"/>
    <property type="molecule type" value="Genomic_DNA"/>
</dbReference>
<dbReference type="SUPFAM" id="SSF57850">
    <property type="entry name" value="RING/U-box"/>
    <property type="match status" value="1"/>
</dbReference>
<comment type="function">
    <text evidence="16">E3 ubiquitin-protein ligase. Component of the ribosome quality control complex (RQC), a ribosome-associated complex that mediates ubiquitination and extraction of incompletely synthesized nascent chains for proteasomal degradation.</text>
</comment>
<comment type="similarity">
    <text evidence="4 16">Belongs to the LTN1 family.</text>
</comment>
<comment type="subcellular location">
    <subcellularLocation>
        <location evidence="2">Cytoplasm</location>
        <location evidence="2">Cytosol</location>
    </subcellularLocation>
</comment>